<dbReference type="Gene3D" id="1.20.58.100">
    <property type="entry name" value="Fumarate reductase/succinate dehydrogenase flavoprotein-like, C-terminal domain"/>
    <property type="match status" value="1"/>
</dbReference>
<dbReference type="Pfam" id="PF00890">
    <property type="entry name" value="FAD_binding_2"/>
    <property type="match status" value="1"/>
</dbReference>
<sequence length="737" mass="81345">MTPRADEPQDPRVGQSMEAGADVPTSANADVLATRESDGPDRRAEPAGRLRTAVNNLLGRRPRVSELGQSFMEYTSQDNIGSELGDAPDSPDGDLFRYGDPIADQAAPDGPIETRWQRRRFSAKLVNPANRRKLTVIVVGTGLAGGSAAATLGELGYRVKSYCYQDSPRRAHSIAAQGGINAAKNYRNDGDSIQRLFYDTVKGGDFRSRESNVRRLAEVSVEIIDQAVAQGVPFAREYGGLLDTRSFGGAQVQRTFYARGQTGQQLLLGAYQALERQIGLGRVEMHSRHEMLELIVVDGRARGIVVRDLVTGRISTEYADAVVLASGGYGNVFYLSTNAKGCNVTATWRAHRKGALFANPCYTQIHPTCIPVSGDHQSKLTLMSESLRNDGRVWVPKTVGDNRPPREIPEDERDYYLERMYPAFGNLVPRDIASRAAKNVCDSGRGVGPTGLGVYLDFADAINRLGRSTIADRYGNLFDMYQRITGEDPYEMPMRIYPAVHYTMGGLWVDYDLQSTIPGLFVIGEANFSDHGANRLGASALMQGLADGYFVLPSTIADYLAAGPFEPLADDHPEVVAARDDVEDRVRRLLAVDGDRTVDSFHRELGQIMWEHCGMERTDAGLRKALAEIRALREQFWQRVKVPGDGEGLNQALEKAGRVADFFELAELMCIDALHRTESAGGHFRAESQTPDGEAQRDDDHFAYVAAWEFTGADRPPVLHKEDLNFEYVHPTQRSYK</sequence>
<dbReference type="Pfam" id="PF02910">
    <property type="entry name" value="Succ_DH_flav_C"/>
    <property type="match status" value="1"/>
</dbReference>
<dbReference type="Proteomes" id="UP001332243">
    <property type="component" value="Unassembled WGS sequence"/>
</dbReference>
<evidence type="ECO:0000259" key="4">
    <source>
        <dbReference type="Pfam" id="PF00890"/>
    </source>
</evidence>
<evidence type="ECO:0000313" key="6">
    <source>
        <dbReference type="EMBL" id="MEE6259068.1"/>
    </source>
</evidence>
<accession>A0ABU7RRE0</accession>
<dbReference type="Gene3D" id="3.50.50.60">
    <property type="entry name" value="FAD/NAD(P)-binding domain"/>
    <property type="match status" value="1"/>
</dbReference>
<dbReference type="NCBIfam" id="NF005749">
    <property type="entry name" value="PRK07573.1"/>
    <property type="match status" value="1"/>
</dbReference>
<proteinExistence type="predicted"/>
<dbReference type="PANTHER" id="PTHR11632:SF53">
    <property type="entry name" value="SUCCINATE DEHYDROGENASE FLAVOPROTEIN SUBUNIT"/>
    <property type="match status" value="1"/>
</dbReference>
<dbReference type="NCBIfam" id="TIGR01811">
    <property type="entry name" value="sdhA_Bsu"/>
    <property type="match status" value="1"/>
</dbReference>
<feature type="region of interest" description="Disordered" evidence="3">
    <location>
        <begin position="1"/>
        <end position="49"/>
    </location>
</feature>
<evidence type="ECO:0000259" key="5">
    <source>
        <dbReference type="Pfam" id="PF02910"/>
    </source>
</evidence>
<dbReference type="EMBL" id="JAZGQK010000007">
    <property type="protein sequence ID" value="MEE6259068.1"/>
    <property type="molecule type" value="Genomic_DNA"/>
</dbReference>
<evidence type="ECO:0000256" key="3">
    <source>
        <dbReference type="SAM" id="MobiDB-lite"/>
    </source>
</evidence>
<evidence type="ECO:0000256" key="1">
    <source>
        <dbReference type="ARBA" id="ARBA00022630"/>
    </source>
</evidence>
<keyword evidence="1" id="KW-0285">Flavoprotein</keyword>
<feature type="compositionally biased region" description="Basic and acidic residues" evidence="3">
    <location>
        <begin position="1"/>
        <end position="10"/>
    </location>
</feature>
<evidence type="ECO:0000313" key="7">
    <source>
        <dbReference type="Proteomes" id="UP001332243"/>
    </source>
</evidence>
<keyword evidence="7" id="KW-1185">Reference proteome</keyword>
<feature type="domain" description="Fumarate reductase/succinate dehydrogenase flavoprotein-like C-terminal" evidence="5">
    <location>
        <begin position="602"/>
        <end position="736"/>
    </location>
</feature>
<dbReference type="InterPro" id="IPR030664">
    <property type="entry name" value="SdhA/FrdA/AprA"/>
</dbReference>
<dbReference type="InterPro" id="IPR036188">
    <property type="entry name" value="FAD/NAD-bd_sf"/>
</dbReference>
<keyword evidence="2" id="KW-0560">Oxidoreductase</keyword>
<dbReference type="PRINTS" id="PR00368">
    <property type="entry name" value="FADPNR"/>
</dbReference>
<dbReference type="SUPFAM" id="SSF56425">
    <property type="entry name" value="Succinate dehydrogenase/fumarate reductase flavoprotein, catalytic domain"/>
    <property type="match status" value="1"/>
</dbReference>
<name>A0ABU7RRE0_9ACTN</name>
<feature type="domain" description="FAD-dependent oxidoreductase 2 FAD-binding" evidence="4">
    <location>
        <begin position="136"/>
        <end position="541"/>
    </location>
</feature>
<organism evidence="6 7">
    <name type="scientific">Plantactinospora sonchi</name>
    <dbReference type="NCBI Taxonomy" id="1544735"/>
    <lineage>
        <taxon>Bacteria</taxon>
        <taxon>Bacillati</taxon>
        <taxon>Actinomycetota</taxon>
        <taxon>Actinomycetes</taxon>
        <taxon>Micromonosporales</taxon>
        <taxon>Micromonosporaceae</taxon>
        <taxon>Plantactinospora</taxon>
    </lineage>
</organism>
<dbReference type="InterPro" id="IPR003953">
    <property type="entry name" value="FAD-dep_OxRdtase_2_FAD-bd"/>
</dbReference>
<dbReference type="InterPro" id="IPR011280">
    <property type="entry name" value="Succ_DH/Fum_Rdt_flav_su"/>
</dbReference>
<feature type="compositionally biased region" description="Basic and acidic residues" evidence="3">
    <location>
        <begin position="33"/>
        <end position="48"/>
    </location>
</feature>
<dbReference type="Gene3D" id="3.90.700.10">
    <property type="entry name" value="Succinate dehydrogenase/fumarate reductase flavoprotein, catalytic domain"/>
    <property type="match status" value="1"/>
</dbReference>
<evidence type="ECO:0000256" key="2">
    <source>
        <dbReference type="ARBA" id="ARBA00023002"/>
    </source>
</evidence>
<comment type="caution">
    <text evidence="6">The sequence shown here is derived from an EMBL/GenBank/DDBJ whole genome shotgun (WGS) entry which is preliminary data.</text>
</comment>
<dbReference type="InterPro" id="IPR015939">
    <property type="entry name" value="Fum_Rdtase/Succ_DH_flav-like_C"/>
</dbReference>
<dbReference type="InterPro" id="IPR027477">
    <property type="entry name" value="Succ_DH/fumarate_Rdtase_cat_sf"/>
</dbReference>
<dbReference type="PANTHER" id="PTHR11632">
    <property type="entry name" value="SUCCINATE DEHYDROGENASE 2 FLAVOPROTEIN SUBUNIT"/>
    <property type="match status" value="1"/>
</dbReference>
<dbReference type="InterPro" id="IPR037099">
    <property type="entry name" value="Fum_R/Succ_DH_flav-like_C_sf"/>
</dbReference>
<reference evidence="6 7" key="1">
    <citation type="submission" date="2024-01" db="EMBL/GenBank/DDBJ databases">
        <title>Genome insights into Plantactinospora sonchi sp. nov.</title>
        <authorList>
            <person name="Wang L."/>
        </authorList>
    </citation>
    <scope>NUCLEOTIDE SEQUENCE [LARGE SCALE GENOMIC DNA]</scope>
    <source>
        <strain evidence="6 7">NEAU-QY2</strain>
    </source>
</reference>
<dbReference type="SUPFAM" id="SSF51905">
    <property type="entry name" value="FAD/NAD(P)-binding domain"/>
    <property type="match status" value="1"/>
</dbReference>
<protein>
    <submittedName>
        <fullName evidence="6">Fumarate reductase/succinate dehydrogenase flavoprotein subunit</fullName>
    </submittedName>
</protein>
<dbReference type="RefSeq" id="WP_331214178.1">
    <property type="nucleotide sequence ID" value="NZ_JAZGQK010000007.1"/>
</dbReference>
<dbReference type="SUPFAM" id="SSF46977">
    <property type="entry name" value="Succinate dehydrogenase/fumarate reductase flavoprotein C-terminal domain"/>
    <property type="match status" value="1"/>
</dbReference>
<gene>
    <name evidence="6" type="ORF">V1633_11270</name>
</gene>